<name>A0AAN9LGX4_PHACN</name>
<accession>A0AAN9LGX4</accession>
<sequence length="68" mass="7646">MKICQLKQSSLTCNKRKKVLADARYATNGFRSRRDRVLPFCHFPPGGKERGVNELLVVSCGLSLQPLL</sequence>
<evidence type="ECO:0000313" key="1">
    <source>
        <dbReference type="EMBL" id="KAK7335714.1"/>
    </source>
</evidence>
<keyword evidence="2" id="KW-1185">Reference proteome</keyword>
<dbReference type="Proteomes" id="UP001374584">
    <property type="component" value="Unassembled WGS sequence"/>
</dbReference>
<protein>
    <submittedName>
        <fullName evidence="1">Uncharacterized protein</fullName>
    </submittedName>
</protein>
<proteinExistence type="predicted"/>
<dbReference type="AlphaFoldDB" id="A0AAN9LGX4"/>
<gene>
    <name evidence="1" type="ORF">VNO80_27703</name>
</gene>
<organism evidence="1 2">
    <name type="scientific">Phaseolus coccineus</name>
    <name type="common">Scarlet runner bean</name>
    <name type="synonym">Phaseolus multiflorus</name>
    <dbReference type="NCBI Taxonomy" id="3886"/>
    <lineage>
        <taxon>Eukaryota</taxon>
        <taxon>Viridiplantae</taxon>
        <taxon>Streptophyta</taxon>
        <taxon>Embryophyta</taxon>
        <taxon>Tracheophyta</taxon>
        <taxon>Spermatophyta</taxon>
        <taxon>Magnoliopsida</taxon>
        <taxon>eudicotyledons</taxon>
        <taxon>Gunneridae</taxon>
        <taxon>Pentapetalae</taxon>
        <taxon>rosids</taxon>
        <taxon>fabids</taxon>
        <taxon>Fabales</taxon>
        <taxon>Fabaceae</taxon>
        <taxon>Papilionoideae</taxon>
        <taxon>50 kb inversion clade</taxon>
        <taxon>NPAAA clade</taxon>
        <taxon>indigoferoid/millettioid clade</taxon>
        <taxon>Phaseoleae</taxon>
        <taxon>Phaseolus</taxon>
    </lineage>
</organism>
<dbReference type="EMBL" id="JAYMYR010000010">
    <property type="protein sequence ID" value="KAK7335714.1"/>
    <property type="molecule type" value="Genomic_DNA"/>
</dbReference>
<reference evidence="1 2" key="1">
    <citation type="submission" date="2024-01" db="EMBL/GenBank/DDBJ databases">
        <title>The genomes of 5 underutilized Papilionoideae crops provide insights into root nodulation and disease resistanc.</title>
        <authorList>
            <person name="Jiang F."/>
        </authorList>
    </citation>
    <scope>NUCLEOTIDE SEQUENCE [LARGE SCALE GENOMIC DNA]</scope>
    <source>
        <strain evidence="1">JINMINGXINNONG_FW02</strain>
        <tissue evidence="1">Leaves</tissue>
    </source>
</reference>
<evidence type="ECO:0000313" key="2">
    <source>
        <dbReference type="Proteomes" id="UP001374584"/>
    </source>
</evidence>
<comment type="caution">
    <text evidence="1">The sequence shown here is derived from an EMBL/GenBank/DDBJ whole genome shotgun (WGS) entry which is preliminary data.</text>
</comment>